<keyword evidence="2" id="KW-1185">Reference proteome</keyword>
<dbReference type="RefSeq" id="WP_127028751.1">
    <property type="nucleotide sequence ID" value="NZ_RYFG02000101.1"/>
</dbReference>
<evidence type="ECO:0000313" key="1">
    <source>
        <dbReference type="EMBL" id="TRW93323.1"/>
    </source>
</evidence>
<sequence length="197" mass="23382">MQTKLQRGRPAKKRTGKLGKTEILQFRLDPLSRFAMEVAARCQKRTLSNMFDVAIDSYINQCKISWSENKNIFFNQEDEESIPLMGLIHKVWDQDEAKRFLNLAQTAPSLLSSEERVIWDFISRERVFWRSSKTENKEIVYIELVQALWDDLKDMEPWHGLESLENFKERLLQIQDQNQPEKIAALRNMLNELFPYQ</sequence>
<protein>
    <submittedName>
        <fullName evidence="1">Uncharacterized protein</fullName>
    </submittedName>
</protein>
<evidence type="ECO:0000313" key="2">
    <source>
        <dbReference type="Proteomes" id="UP000733744"/>
    </source>
</evidence>
<name>A0ABY3C9I3_9GAMM</name>
<accession>A0ABY3C9I3</accession>
<reference evidence="1 2" key="1">
    <citation type="journal article" date="2019" name="Antonie Van Leeuwenhoek">
        <title>Description of 'Ca. Methylobacter oryzae' KRF1, a novel species from the environmentally important Methylobacter clade 2.</title>
        <authorList>
            <person name="Khatri K."/>
            <person name="Mohite J.A."/>
            <person name="Pandit P.S."/>
            <person name="Bahulikar R."/>
            <person name="Rahalkar M.C."/>
        </authorList>
    </citation>
    <scope>NUCLEOTIDE SEQUENCE [LARGE SCALE GENOMIC DNA]</scope>
    <source>
        <strain evidence="1 2">KRF1</strain>
    </source>
</reference>
<dbReference type="EMBL" id="RYFG02000101">
    <property type="protein sequence ID" value="TRW93323.1"/>
    <property type="molecule type" value="Genomic_DNA"/>
</dbReference>
<dbReference type="Proteomes" id="UP000733744">
    <property type="component" value="Unassembled WGS sequence"/>
</dbReference>
<organism evidence="1 2">
    <name type="scientific">Candidatus Methylobacter oryzae</name>
    <dbReference type="NCBI Taxonomy" id="2497749"/>
    <lineage>
        <taxon>Bacteria</taxon>
        <taxon>Pseudomonadati</taxon>
        <taxon>Pseudomonadota</taxon>
        <taxon>Gammaproteobacteria</taxon>
        <taxon>Methylococcales</taxon>
        <taxon>Methylococcaceae</taxon>
        <taxon>Methylobacter</taxon>
    </lineage>
</organism>
<gene>
    <name evidence="1" type="ORF">EKO24_012790</name>
</gene>
<proteinExistence type="predicted"/>
<comment type="caution">
    <text evidence="1">The sequence shown here is derived from an EMBL/GenBank/DDBJ whole genome shotgun (WGS) entry which is preliminary data.</text>
</comment>